<feature type="domain" description="CEP76/DRC7 peptidase-like" evidence="6">
    <location>
        <begin position="532"/>
        <end position="612"/>
    </location>
</feature>
<dbReference type="OrthoDB" id="5527234at2759"/>
<evidence type="ECO:0000313" key="12">
    <source>
        <dbReference type="EMBL" id="KAE9250376.1"/>
    </source>
</evidence>
<evidence type="ECO:0000313" key="9">
    <source>
        <dbReference type="EMBL" id="KAE9149485.1"/>
    </source>
</evidence>
<dbReference type="Pfam" id="PF15627">
    <property type="entry name" value="CEP76-C2"/>
    <property type="match status" value="1"/>
</dbReference>
<comment type="caution">
    <text evidence="7">The sequence shown here is derived from an EMBL/GenBank/DDBJ whole genome shotgun (WGS) entry which is preliminary data.</text>
</comment>
<dbReference type="InterPro" id="IPR028926">
    <property type="entry name" value="CEP76-C2"/>
</dbReference>
<evidence type="ECO:0000259" key="4">
    <source>
        <dbReference type="Pfam" id="PF15627"/>
    </source>
</evidence>
<feature type="region of interest" description="Disordered" evidence="3">
    <location>
        <begin position="1"/>
        <end position="26"/>
    </location>
</feature>
<gene>
    <name evidence="13" type="ORF">PF001_g6210</name>
    <name evidence="12" type="ORF">PF002_g4806</name>
    <name evidence="11" type="ORF">PF004_g5826</name>
    <name evidence="10" type="ORF">PF005_g4050</name>
    <name evidence="9" type="ORF">PF006_g6032</name>
    <name evidence="8" type="ORF">PF007_g4953</name>
    <name evidence="7" type="ORF">PF009_g7536</name>
</gene>
<evidence type="ECO:0000256" key="1">
    <source>
        <dbReference type="ARBA" id="ARBA00004300"/>
    </source>
</evidence>
<comment type="subcellular location">
    <subcellularLocation>
        <location evidence="1">Cytoplasm</location>
        <location evidence="1">Cytoskeleton</location>
        <location evidence="1">Microtubule organizing center</location>
        <location evidence="1">Centrosome</location>
    </subcellularLocation>
</comment>
<feature type="compositionally biased region" description="Polar residues" evidence="3">
    <location>
        <begin position="378"/>
        <end position="390"/>
    </location>
</feature>
<organism evidence="7 14">
    <name type="scientific">Phytophthora fragariae</name>
    <dbReference type="NCBI Taxonomy" id="53985"/>
    <lineage>
        <taxon>Eukaryota</taxon>
        <taxon>Sar</taxon>
        <taxon>Stramenopiles</taxon>
        <taxon>Oomycota</taxon>
        <taxon>Peronosporomycetes</taxon>
        <taxon>Peronosporales</taxon>
        <taxon>Peronosporaceae</taxon>
        <taxon>Phytophthora</taxon>
    </lineage>
</organism>
<evidence type="ECO:0000313" key="13">
    <source>
        <dbReference type="EMBL" id="KAE9318748.1"/>
    </source>
</evidence>
<evidence type="ECO:0000313" key="19">
    <source>
        <dbReference type="Proteomes" id="UP000441208"/>
    </source>
</evidence>
<dbReference type="InterPro" id="IPR056290">
    <property type="entry name" value="CEPT76/DRC7_peptidase-like_dom"/>
</dbReference>
<dbReference type="EMBL" id="QXGA01000237">
    <property type="protein sequence ID" value="KAE9149485.1"/>
    <property type="molecule type" value="Genomic_DNA"/>
</dbReference>
<keyword evidence="2" id="KW-0963">Cytoplasm</keyword>
<dbReference type="Pfam" id="PF24656">
    <property type="entry name" value="CEPT76_peptidase"/>
    <property type="match status" value="2"/>
</dbReference>
<dbReference type="Proteomes" id="UP000441208">
    <property type="component" value="Unassembled WGS sequence"/>
</dbReference>
<protein>
    <submittedName>
        <fullName evidence="7">Uncharacterized protein</fullName>
    </submittedName>
</protein>
<feature type="region of interest" description="Disordered" evidence="3">
    <location>
        <begin position="58"/>
        <end position="86"/>
    </location>
</feature>
<feature type="domain" description="CEP76/DRC7 peptidase-like" evidence="6">
    <location>
        <begin position="465"/>
        <end position="512"/>
    </location>
</feature>
<dbReference type="EMBL" id="QXGE01000245">
    <property type="protein sequence ID" value="KAE9318748.1"/>
    <property type="molecule type" value="Genomic_DNA"/>
</dbReference>
<proteinExistence type="predicted"/>
<dbReference type="Proteomes" id="UP000433483">
    <property type="component" value="Unassembled WGS sequence"/>
</dbReference>
<reference evidence="14 15" key="1">
    <citation type="submission" date="2018-08" db="EMBL/GenBank/DDBJ databases">
        <title>Genomic investigation of the strawberry pathogen Phytophthora fragariae indicates pathogenicity is determined by transcriptional variation in three key races.</title>
        <authorList>
            <person name="Adams T.M."/>
            <person name="Armitage A.D."/>
            <person name="Sobczyk M.K."/>
            <person name="Bates H.J."/>
            <person name="Dunwell J.M."/>
            <person name="Nellist C.F."/>
            <person name="Harrison R.J."/>
        </authorList>
    </citation>
    <scope>NUCLEOTIDE SEQUENCE [LARGE SCALE GENOMIC DNA]</scope>
    <source>
        <strain evidence="13 16">A4</strain>
        <strain evidence="12 17">BC-1</strain>
        <strain evidence="11 20">BC-23</strain>
        <strain evidence="10 15">NOV-27</strain>
        <strain evidence="9 18">NOV-5</strain>
        <strain evidence="8 19">NOV-71</strain>
        <strain evidence="7 14">NOV-9</strain>
    </source>
</reference>
<evidence type="ECO:0000256" key="2">
    <source>
        <dbReference type="ARBA" id="ARBA00022490"/>
    </source>
</evidence>
<dbReference type="Pfam" id="PF24652">
    <property type="entry name" value="CEP76_C"/>
    <property type="match status" value="1"/>
</dbReference>
<dbReference type="InterPro" id="IPR056288">
    <property type="entry name" value="CEP76_C"/>
</dbReference>
<dbReference type="Proteomes" id="UP000440732">
    <property type="component" value="Unassembled WGS sequence"/>
</dbReference>
<feature type="domain" description="CEP76 C2" evidence="4">
    <location>
        <begin position="139"/>
        <end position="332"/>
    </location>
</feature>
<evidence type="ECO:0000313" key="8">
    <source>
        <dbReference type="EMBL" id="KAE9129281.1"/>
    </source>
</evidence>
<feature type="domain" description="Centrosomal protein of 76 kDa C-terminal" evidence="5">
    <location>
        <begin position="637"/>
        <end position="772"/>
    </location>
</feature>
<dbReference type="Proteomes" id="UP000440367">
    <property type="component" value="Unassembled WGS sequence"/>
</dbReference>
<evidence type="ECO:0000256" key="3">
    <source>
        <dbReference type="SAM" id="MobiDB-lite"/>
    </source>
</evidence>
<evidence type="ECO:0000259" key="6">
    <source>
        <dbReference type="Pfam" id="PF24656"/>
    </source>
</evidence>
<feature type="region of interest" description="Disordered" evidence="3">
    <location>
        <begin position="113"/>
        <end position="136"/>
    </location>
</feature>
<evidence type="ECO:0000313" key="10">
    <source>
        <dbReference type="EMBL" id="KAE9229005.1"/>
    </source>
</evidence>
<evidence type="ECO:0000313" key="7">
    <source>
        <dbReference type="EMBL" id="KAE8942729.1"/>
    </source>
</evidence>
<dbReference type="EMBL" id="QXFZ01000166">
    <property type="protein sequence ID" value="KAE9129281.1"/>
    <property type="molecule type" value="Genomic_DNA"/>
</dbReference>
<feature type="region of interest" description="Disordered" evidence="3">
    <location>
        <begin position="373"/>
        <end position="395"/>
    </location>
</feature>
<evidence type="ECO:0000313" key="18">
    <source>
        <dbReference type="Proteomes" id="UP000440732"/>
    </source>
</evidence>
<dbReference type="EMBL" id="QXGF01000292">
    <property type="protein sequence ID" value="KAE8942729.1"/>
    <property type="molecule type" value="Genomic_DNA"/>
</dbReference>
<evidence type="ECO:0000313" key="15">
    <source>
        <dbReference type="Proteomes" id="UP000433483"/>
    </source>
</evidence>
<accession>A0A6A3FB59</accession>
<dbReference type="AlphaFoldDB" id="A0A6A3FB59"/>
<dbReference type="EMBL" id="QXGD01000152">
    <property type="protein sequence ID" value="KAE9250376.1"/>
    <property type="molecule type" value="Genomic_DNA"/>
</dbReference>
<dbReference type="Proteomes" id="UP000429523">
    <property type="component" value="Unassembled WGS sequence"/>
</dbReference>
<dbReference type="GO" id="GO:0005813">
    <property type="term" value="C:centrosome"/>
    <property type="evidence" value="ECO:0007669"/>
    <property type="project" value="UniProtKB-SubCell"/>
</dbReference>
<dbReference type="EMBL" id="QXGC01000227">
    <property type="protein sequence ID" value="KAE9244080.1"/>
    <property type="molecule type" value="Genomic_DNA"/>
</dbReference>
<evidence type="ECO:0000313" key="14">
    <source>
        <dbReference type="Proteomes" id="UP000429523"/>
    </source>
</evidence>
<dbReference type="EMBL" id="QXGB01000127">
    <property type="protein sequence ID" value="KAE9229005.1"/>
    <property type="molecule type" value="Genomic_DNA"/>
</dbReference>
<dbReference type="PANTHER" id="PTHR46436:SF1">
    <property type="entry name" value="CENTROSOMAL PROTEIN OF 76 KDA"/>
    <property type="match status" value="1"/>
</dbReference>
<name>A0A6A3FB59_9STRA</name>
<dbReference type="PANTHER" id="PTHR46436">
    <property type="entry name" value="CENTROSOMAL PROTEIN OF 76 KDA"/>
    <property type="match status" value="1"/>
</dbReference>
<sequence length="776" mass="86863">MAEPVTESEPVNESSSDDADAHSSEKIRSLRAAIDAKLHEQGVYEQIRDLVHLKSKATSSINGNGEHGGQPNSEEGLSDDEHAAQSREDQLIHDVLESEVVQQLLATVRSMELAPPAQGRNKSTNHQDAEGDINDEEVENERDVFLYLRLSGGKAFVDQLVDLDGNLDREAEDTGLDETRCPAGSVVSFFRVNLTFQQQRQTSRDIRCCVDPPFDEHFRFRVEKKRARTARTRGGSTYAVDVASPWEALCLVEEPVQLEVVKVTKKLLSRGAECADRWRELSCELLAVHRLDWRRVLCSTLQLVHFPVQLAGRMKEPVGTLDIRADLLNCKRTASISREARVFLNKEALQRNSSSHSFYKYAKQWWEEYRSETREAKQQSPKHSNGTESPSTREDEYSQLLAQIGSRQRLVKMFAEDEEGRYRMVCKFLVPLRVPTAVKSPSEAARFVGLLPYESNALVGGAMDETWRSIATVLSLRKGDVQDHAALLASLLLGCGLDAYVCIGTISASKSASRFARGSQRSYDDHGTPRSAEVGHVWVLTRGSSSTDVLLWESVTGDKLAVNDARAPRRRGYCTIDCVFNHRQFFANLQPRAWKLPESSFDFDDESCWKRMDENLIANLPFGQPPTSLAAPDVTSAPALEQEWAATLKRAISSRRRAEGLVTRWSDELSFYLLPALNSYELERLYGVSQVDNNFFQQSVTSFVQEGHTFQGVPSMVSVESADDALVTMTSNPLVLDILTLHARSAQFAVAVRCFPYAEHTFAAWIMLAVSYPSKS</sequence>
<evidence type="ECO:0000313" key="11">
    <source>
        <dbReference type="EMBL" id="KAE9244080.1"/>
    </source>
</evidence>
<evidence type="ECO:0000259" key="5">
    <source>
        <dbReference type="Pfam" id="PF24652"/>
    </source>
</evidence>
<dbReference type="Proteomes" id="UP000437068">
    <property type="component" value="Unassembled WGS sequence"/>
</dbReference>
<evidence type="ECO:0000313" key="16">
    <source>
        <dbReference type="Proteomes" id="UP000437068"/>
    </source>
</evidence>
<dbReference type="InterPro" id="IPR052299">
    <property type="entry name" value="CEP76"/>
</dbReference>
<evidence type="ECO:0000313" key="20">
    <source>
        <dbReference type="Proteomes" id="UP000476176"/>
    </source>
</evidence>
<keyword evidence="15" id="KW-1185">Reference proteome</keyword>
<dbReference type="Proteomes" id="UP000476176">
    <property type="component" value="Unassembled WGS sequence"/>
</dbReference>
<evidence type="ECO:0000313" key="17">
    <source>
        <dbReference type="Proteomes" id="UP000440367"/>
    </source>
</evidence>